<dbReference type="SMART" id="SM00317">
    <property type="entry name" value="SET"/>
    <property type="match status" value="1"/>
</dbReference>
<dbReference type="EMBL" id="JAUJYO010000004">
    <property type="protein sequence ID" value="KAK1318961.1"/>
    <property type="molecule type" value="Genomic_DNA"/>
</dbReference>
<dbReference type="InterPro" id="IPR044238">
    <property type="entry name" value="ASHR2-like"/>
</dbReference>
<dbReference type="Proteomes" id="UP001180020">
    <property type="component" value="Unassembled WGS sequence"/>
</dbReference>
<proteinExistence type="predicted"/>
<protein>
    <submittedName>
        <fullName evidence="3">Histone-lysine N-methyltransferase ASHR2</fullName>
    </submittedName>
</protein>
<dbReference type="CDD" id="cd20071">
    <property type="entry name" value="SET_SMYD"/>
    <property type="match status" value="1"/>
</dbReference>
<dbReference type="InterPro" id="IPR046341">
    <property type="entry name" value="SET_dom_sf"/>
</dbReference>
<comment type="caution">
    <text evidence="3">The sequence shown here is derived from an EMBL/GenBank/DDBJ whole genome shotgun (WGS) entry which is preliminary data.</text>
</comment>
<keyword evidence="4" id="KW-1185">Reference proteome</keyword>
<dbReference type="Gene3D" id="6.10.140.2220">
    <property type="match status" value="1"/>
</dbReference>
<feature type="region of interest" description="Disordered" evidence="1">
    <location>
        <begin position="286"/>
        <end position="316"/>
    </location>
</feature>
<dbReference type="PANTHER" id="PTHR47420:SF3">
    <property type="entry name" value="HISTONE-LYSINE N-METHYLTRANSFERASE ASHR2"/>
    <property type="match status" value="1"/>
</dbReference>
<evidence type="ECO:0000313" key="3">
    <source>
        <dbReference type="EMBL" id="KAK1318961.1"/>
    </source>
</evidence>
<gene>
    <name evidence="3" type="primary">ASHR2</name>
    <name evidence="3" type="ORF">QJS10_CPB04g00018</name>
</gene>
<dbReference type="PROSITE" id="PS50280">
    <property type="entry name" value="SET"/>
    <property type="match status" value="1"/>
</dbReference>
<reference evidence="3" key="2">
    <citation type="submission" date="2023-06" db="EMBL/GenBank/DDBJ databases">
        <authorList>
            <person name="Ma L."/>
            <person name="Liu K.-W."/>
            <person name="Li Z."/>
            <person name="Hsiao Y.-Y."/>
            <person name="Qi Y."/>
            <person name="Fu T."/>
            <person name="Tang G."/>
            <person name="Zhang D."/>
            <person name="Sun W.-H."/>
            <person name="Liu D.-K."/>
            <person name="Li Y."/>
            <person name="Chen G.-Z."/>
            <person name="Liu X.-D."/>
            <person name="Liao X.-Y."/>
            <person name="Jiang Y.-T."/>
            <person name="Yu X."/>
            <person name="Hao Y."/>
            <person name="Huang J."/>
            <person name="Zhao X.-W."/>
            <person name="Ke S."/>
            <person name="Chen Y.-Y."/>
            <person name="Wu W.-L."/>
            <person name="Hsu J.-L."/>
            <person name="Lin Y.-F."/>
            <person name="Huang M.-D."/>
            <person name="Li C.-Y."/>
            <person name="Huang L."/>
            <person name="Wang Z.-W."/>
            <person name="Zhao X."/>
            <person name="Zhong W.-Y."/>
            <person name="Peng D.-H."/>
            <person name="Ahmad S."/>
            <person name="Lan S."/>
            <person name="Zhang J.-S."/>
            <person name="Tsai W.-C."/>
            <person name="Van De Peer Y."/>
            <person name="Liu Z.-J."/>
        </authorList>
    </citation>
    <scope>NUCLEOTIDE SEQUENCE</scope>
    <source>
        <strain evidence="3">CP</strain>
        <tissue evidence="3">Leaves</tissue>
    </source>
</reference>
<evidence type="ECO:0000259" key="2">
    <source>
        <dbReference type="PROSITE" id="PS50280"/>
    </source>
</evidence>
<dbReference type="SUPFAM" id="SSF82199">
    <property type="entry name" value="SET domain"/>
    <property type="match status" value="1"/>
</dbReference>
<dbReference type="AlphaFoldDB" id="A0AAV9F0D2"/>
<dbReference type="PANTHER" id="PTHR47420">
    <property type="entry name" value="HISTONE-LYSINE N-METHYLTRANSFERASE ASHR2"/>
    <property type="match status" value="1"/>
</dbReference>
<evidence type="ECO:0000313" key="4">
    <source>
        <dbReference type="Proteomes" id="UP001180020"/>
    </source>
</evidence>
<dbReference type="Gene3D" id="1.10.220.160">
    <property type="match status" value="1"/>
</dbReference>
<feature type="domain" description="SET" evidence="2">
    <location>
        <begin position="7"/>
        <end position="252"/>
    </location>
</feature>
<dbReference type="Gene3D" id="2.170.270.10">
    <property type="entry name" value="SET domain"/>
    <property type="match status" value="1"/>
</dbReference>
<sequence length="376" mass="41332">MADQPKPLVEVAEIPGRGRGLIATRDIKAGEVLLRDSPILTYTAASTPCYNCFRIPATAAITCPSCWISFCSNGCASLAASSSSSHTPWSCRALAHLRTFAVADADLLFQANFLIAALNLAAVSSPSFLRLMSLQGLPSENPSPETLNLHSFISSVPPPKGLECGVSLEITSALLAKDKQNAFGLMEPFREDKERSVRAYGIYPTASFFNHDCLPNACRFDYLDGPDGKNTDIIIRAIHDIPQGREVCLSYFPVNWVFTDRQRRLSEDYGFVCKCDRCEVEKNWKDDDDDDDAGEEEGMEEEDGDDSDERMDGSDDGDFPHAYFFVRYLCDREKCGGTLAPLPLSPDGMPSDVMECNVCGRLRKEEDLDGNSAEGN</sequence>
<organism evidence="3 4">
    <name type="scientific">Acorus calamus</name>
    <name type="common">Sweet flag</name>
    <dbReference type="NCBI Taxonomy" id="4465"/>
    <lineage>
        <taxon>Eukaryota</taxon>
        <taxon>Viridiplantae</taxon>
        <taxon>Streptophyta</taxon>
        <taxon>Embryophyta</taxon>
        <taxon>Tracheophyta</taxon>
        <taxon>Spermatophyta</taxon>
        <taxon>Magnoliopsida</taxon>
        <taxon>Liliopsida</taxon>
        <taxon>Acoraceae</taxon>
        <taxon>Acorus</taxon>
    </lineage>
</organism>
<accession>A0AAV9F0D2</accession>
<dbReference type="Pfam" id="PF00856">
    <property type="entry name" value="SET"/>
    <property type="match status" value="1"/>
</dbReference>
<name>A0AAV9F0D2_ACOCL</name>
<dbReference type="InterPro" id="IPR001214">
    <property type="entry name" value="SET_dom"/>
</dbReference>
<reference evidence="3" key="1">
    <citation type="journal article" date="2023" name="Nat. Commun.">
        <title>Diploid and tetraploid genomes of Acorus and the evolution of monocots.</title>
        <authorList>
            <person name="Ma L."/>
            <person name="Liu K.W."/>
            <person name="Li Z."/>
            <person name="Hsiao Y.Y."/>
            <person name="Qi Y."/>
            <person name="Fu T."/>
            <person name="Tang G.D."/>
            <person name="Zhang D."/>
            <person name="Sun W.H."/>
            <person name="Liu D.K."/>
            <person name="Li Y."/>
            <person name="Chen G.Z."/>
            <person name="Liu X.D."/>
            <person name="Liao X.Y."/>
            <person name="Jiang Y.T."/>
            <person name="Yu X."/>
            <person name="Hao Y."/>
            <person name="Huang J."/>
            <person name="Zhao X.W."/>
            <person name="Ke S."/>
            <person name="Chen Y.Y."/>
            <person name="Wu W.L."/>
            <person name="Hsu J.L."/>
            <person name="Lin Y.F."/>
            <person name="Huang M.D."/>
            <person name="Li C.Y."/>
            <person name="Huang L."/>
            <person name="Wang Z.W."/>
            <person name="Zhao X."/>
            <person name="Zhong W.Y."/>
            <person name="Peng D.H."/>
            <person name="Ahmad S."/>
            <person name="Lan S."/>
            <person name="Zhang J.S."/>
            <person name="Tsai W.C."/>
            <person name="Van de Peer Y."/>
            <person name="Liu Z.J."/>
        </authorList>
    </citation>
    <scope>NUCLEOTIDE SEQUENCE</scope>
    <source>
        <strain evidence="3">CP</strain>
    </source>
</reference>
<evidence type="ECO:0000256" key="1">
    <source>
        <dbReference type="SAM" id="MobiDB-lite"/>
    </source>
</evidence>